<feature type="compositionally biased region" description="Polar residues" evidence="7">
    <location>
        <begin position="160"/>
        <end position="178"/>
    </location>
</feature>
<organism evidence="8 9">
    <name type="scientific">Hanseniaspora osmophila</name>
    <dbReference type="NCBI Taxonomy" id="56408"/>
    <lineage>
        <taxon>Eukaryota</taxon>
        <taxon>Fungi</taxon>
        <taxon>Dikarya</taxon>
        <taxon>Ascomycota</taxon>
        <taxon>Saccharomycotina</taxon>
        <taxon>Saccharomycetes</taxon>
        <taxon>Saccharomycodales</taxon>
        <taxon>Saccharomycodaceae</taxon>
        <taxon>Hanseniaspora</taxon>
    </lineage>
</organism>
<reference evidence="9" key="1">
    <citation type="journal article" date="2016" name="Genome Announc.">
        <title>Genome sequences of three species of Hanseniaspora isolated from spontaneous wine fermentations.</title>
        <authorList>
            <person name="Sternes P.R."/>
            <person name="Lee D."/>
            <person name="Kutyna D.R."/>
            <person name="Borneman A.R."/>
        </authorList>
    </citation>
    <scope>NUCLEOTIDE SEQUENCE [LARGE SCALE GENOMIC DNA]</scope>
    <source>
        <strain evidence="9">AWRI3579</strain>
    </source>
</reference>
<comment type="subunit">
    <text evidence="3">Interacts with the 35S, 23S and 20S pre-rRNAs and with the U3 snoRNA.</text>
</comment>
<dbReference type="GO" id="GO:0030688">
    <property type="term" value="C:preribosome, small subunit precursor"/>
    <property type="evidence" value="ECO:0007669"/>
    <property type="project" value="InterPro"/>
</dbReference>
<feature type="region of interest" description="Disordered" evidence="7">
    <location>
        <begin position="121"/>
        <end position="146"/>
    </location>
</feature>
<dbReference type="EMBL" id="LPNM01000007">
    <property type="protein sequence ID" value="OEJ85564.1"/>
    <property type="molecule type" value="Genomic_DNA"/>
</dbReference>
<dbReference type="AlphaFoldDB" id="A0A1E5RFA9"/>
<accession>A0A1E5RFA9</accession>
<comment type="caution">
    <text evidence="8">The sequence shown here is derived from an EMBL/GenBank/DDBJ whole genome shotgun (WGS) entry which is preliminary data.</text>
</comment>
<dbReference type="InParanoid" id="A0A1E5RFA9"/>
<dbReference type="FunCoup" id="A0A1E5RFA9">
    <property type="interactions" value="282"/>
</dbReference>
<dbReference type="InterPro" id="IPR028160">
    <property type="entry name" value="Slx9-like"/>
</dbReference>
<name>A0A1E5RFA9_9ASCO</name>
<dbReference type="OrthoDB" id="4068648at2759"/>
<evidence type="ECO:0000313" key="8">
    <source>
        <dbReference type="EMBL" id="OEJ85564.1"/>
    </source>
</evidence>
<evidence type="ECO:0000256" key="6">
    <source>
        <dbReference type="ARBA" id="ARBA00025083"/>
    </source>
</evidence>
<evidence type="ECO:0000313" key="9">
    <source>
        <dbReference type="Proteomes" id="UP000095728"/>
    </source>
</evidence>
<evidence type="ECO:0000256" key="3">
    <source>
        <dbReference type="ARBA" id="ARBA00011523"/>
    </source>
</evidence>
<dbReference type="Pfam" id="PF15341">
    <property type="entry name" value="SLX9"/>
    <property type="match status" value="1"/>
</dbReference>
<dbReference type="GO" id="GO:0030686">
    <property type="term" value="C:90S preribosome"/>
    <property type="evidence" value="ECO:0007669"/>
    <property type="project" value="InterPro"/>
</dbReference>
<evidence type="ECO:0000256" key="7">
    <source>
        <dbReference type="SAM" id="MobiDB-lite"/>
    </source>
</evidence>
<protein>
    <recommendedName>
        <fullName evidence="4">Ribosome biogenesis protein SLX9</fullName>
    </recommendedName>
</protein>
<sequence>MVAKNKRLRVKATSRNKQQQQQNDPSQYDISQHIENELSAFLKPQSENEKFLYQHKDTKKTKAESKSSSFKDKILKSNINDATNISKSALRRRKRKLKDDLKPKMNDLLDSLENEGFQIESTDASSDGVREHKHVGGNSDRSKITKITDNTNFAVAAPSFTHSKTSQQGAFKNTNEPSIRTQKGAKLLQQKENDHFKQVLGTKQFQTNTFASLREVIAMKNLQEQQSMKK</sequence>
<feature type="region of interest" description="Disordered" evidence="7">
    <location>
        <begin position="1"/>
        <end position="33"/>
    </location>
</feature>
<proteinExistence type="inferred from homology"/>
<comment type="subcellular location">
    <subcellularLocation>
        <location evidence="1">Nucleus</location>
        <location evidence="1">Nucleolus</location>
    </subcellularLocation>
</comment>
<keyword evidence="5" id="KW-0539">Nucleus</keyword>
<feature type="region of interest" description="Disordered" evidence="7">
    <location>
        <begin position="158"/>
        <end position="178"/>
    </location>
</feature>
<feature type="compositionally biased region" description="Basic residues" evidence="7">
    <location>
        <begin position="1"/>
        <end position="14"/>
    </location>
</feature>
<comment type="similarity">
    <text evidence="2">Belongs to the SLX9 family.</text>
</comment>
<dbReference type="GO" id="GO:0000462">
    <property type="term" value="P:maturation of SSU-rRNA from tricistronic rRNA transcript (SSU-rRNA, 5.8S rRNA, LSU-rRNA)"/>
    <property type="evidence" value="ECO:0007669"/>
    <property type="project" value="InterPro"/>
</dbReference>
<comment type="function">
    <text evidence="6">Involved in ribosome biogenesis. Required for normal pre-rRNA processing in internal transcribed spacer 1 (ITS1). May be involved in the movements of the replication forks.</text>
</comment>
<evidence type="ECO:0000256" key="5">
    <source>
        <dbReference type="ARBA" id="ARBA00023242"/>
    </source>
</evidence>
<gene>
    <name evidence="8" type="ORF">AWRI3579_g2276</name>
</gene>
<feature type="compositionally biased region" description="Polar residues" evidence="7">
    <location>
        <begin position="15"/>
        <end position="30"/>
    </location>
</feature>
<evidence type="ECO:0000256" key="4">
    <source>
        <dbReference type="ARBA" id="ARBA00021321"/>
    </source>
</evidence>
<keyword evidence="9" id="KW-1185">Reference proteome</keyword>
<dbReference type="GO" id="GO:0005730">
    <property type="term" value="C:nucleolus"/>
    <property type="evidence" value="ECO:0007669"/>
    <property type="project" value="UniProtKB-SubCell"/>
</dbReference>
<dbReference type="Proteomes" id="UP000095728">
    <property type="component" value="Unassembled WGS sequence"/>
</dbReference>
<evidence type="ECO:0000256" key="1">
    <source>
        <dbReference type="ARBA" id="ARBA00004604"/>
    </source>
</evidence>
<evidence type="ECO:0000256" key="2">
    <source>
        <dbReference type="ARBA" id="ARBA00011022"/>
    </source>
</evidence>